<dbReference type="EMBL" id="JAUSWN010000015">
    <property type="protein sequence ID" value="MDQ0480151.1"/>
    <property type="molecule type" value="Genomic_DNA"/>
</dbReference>
<accession>A0ABU0JST5</accession>
<reference evidence="1 2" key="1">
    <citation type="submission" date="2023-07" db="EMBL/GenBank/DDBJ databases">
        <title>Genomic Encyclopedia of Type Strains, Phase IV (KMG-IV): sequencing the most valuable type-strain genomes for metagenomic binning, comparative biology and taxonomic classification.</title>
        <authorList>
            <person name="Goeker M."/>
        </authorList>
    </citation>
    <scope>NUCLEOTIDE SEQUENCE [LARGE SCALE GENOMIC DNA]</scope>
    <source>
        <strain evidence="1 2">DSM 1400</strain>
    </source>
</reference>
<dbReference type="InterPro" id="IPR010719">
    <property type="entry name" value="MnmM_MeTrfase"/>
</dbReference>
<evidence type="ECO:0000313" key="2">
    <source>
        <dbReference type="Proteomes" id="UP001224418"/>
    </source>
</evidence>
<dbReference type="InterPro" id="IPR029063">
    <property type="entry name" value="SAM-dependent_MTases_sf"/>
</dbReference>
<gene>
    <name evidence="1" type="ORF">QOZ93_001899</name>
</gene>
<proteinExistence type="predicted"/>
<dbReference type="RefSeq" id="WP_111942639.1">
    <property type="nucleotide sequence ID" value="NZ_BAAACJ010000014.1"/>
</dbReference>
<comment type="caution">
    <text evidence="1">The sequence shown here is derived from an EMBL/GenBank/DDBJ whole genome shotgun (WGS) entry which is preliminary data.</text>
</comment>
<dbReference type="PANTHER" id="PTHR35276:SF1">
    <property type="entry name" value="TRNA (MNM(5)S(2)U34)-METHYLTRANSFERASE, CHLOROPLASTIC"/>
    <property type="match status" value="1"/>
</dbReference>
<sequence length="181" mass="20610">MFKYAKDISLLAQDIIKKYVGEFNVAVDCTLGNGHDTDFLSENFDRVYAFDIQKEAIENYKNKNVKNVCLINTSHENLKENIKEKEIDCFMYNLGFLPGGNKDITTLPESSFNSLKEAITLLKSGGIITLCLYIGHEQGKKEQQVLVPYLESLDKSLYAVVMHDFINRSDFAPKLLVIEKK</sequence>
<dbReference type="Pfam" id="PF06962">
    <property type="entry name" value="rRNA_methylase"/>
    <property type="match status" value="1"/>
</dbReference>
<dbReference type="Proteomes" id="UP001224418">
    <property type="component" value="Unassembled WGS sequence"/>
</dbReference>
<dbReference type="SUPFAM" id="SSF53335">
    <property type="entry name" value="S-adenosyl-L-methionine-dependent methyltransferases"/>
    <property type="match status" value="1"/>
</dbReference>
<dbReference type="Gene3D" id="3.40.50.150">
    <property type="entry name" value="Vaccinia Virus protein VP39"/>
    <property type="match status" value="1"/>
</dbReference>
<name>A0ABU0JST5_HATLI</name>
<keyword evidence="2" id="KW-1185">Reference proteome</keyword>
<protein>
    <submittedName>
        <fullName evidence="1">tRNA G37 N-methylase Trm5</fullName>
    </submittedName>
</protein>
<dbReference type="PANTHER" id="PTHR35276">
    <property type="entry name" value="S-ADENOSYL-L-METHIONINE-DEPENDENT METHYLTRANSFERASES SUPERFAMILY PROTEIN"/>
    <property type="match status" value="1"/>
</dbReference>
<evidence type="ECO:0000313" key="1">
    <source>
        <dbReference type="EMBL" id="MDQ0480151.1"/>
    </source>
</evidence>
<organism evidence="1 2">
    <name type="scientific">Hathewaya limosa</name>
    <name type="common">Clostridium limosum</name>
    <dbReference type="NCBI Taxonomy" id="1536"/>
    <lineage>
        <taxon>Bacteria</taxon>
        <taxon>Bacillati</taxon>
        <taxon>Bacillota</taxon>
        <taxon>Clostridia</taxon>
        <taxon>Eubacteriales</taxon>
        <taxon>Clostridiaceae</taxon>
        <taxon>Hathewaya</taxon>
    </lineage>
</organism>